<feature type="region of interest" description="Disordered" evidence="1">
    <location>
        <begin position="1"/>
        <end position="37"/>
    </location>
</feature>
<gene>
    <name evidence="3" type="ORF">BJL86_2492</name>
</gene>
<sequence length="298" mass="30731">MSTPHIAGPPGGSQQEGPAPSKPKKKRTPKDSESTGVSAAGVAGWFSGGFSEAGKIFRLFLEVIRGIFKRPFQFREFIEQAWFIASVTILPSALVAIPFGAVVAMQTGSLIKQLGAEAFTGATGVLAIVQQGAPLVTSLLIAGAAGSAVAADLGARTIREELDAMRVLGIDPVQRLVVPRVIAMILIAILLNGLVCIVGIAGGYVFNIMLQGGTPGAYLMSFSALAQLPDLVMATIKAAVFGLIAGVVASYTGMNPKGGPKGVGDAVNLGVVLTFLLLFFANLILTAVYLQIVPPKGS</sequence>
<evidence type="ECO:0000313" key="4">
    <source>
        <dbReference type="Proteomes" id="UP000186104"/>
    </source>
</evidence>
<feature type="transmembrane region" description="Helical" evidence="2">
    <location>
        <begin position="181"/>
        <end position="206"/>
    </location>
</feature>
<dbReference type="KEGG" id="dtm:BJL86_2492"/>
<feature type="transmembrane region" description="Helical" evidence="2">
    <location>
        <begin position="231"/>
        <end position="254"/>
    </location>
</feature>
<name>A0A173LLY1_9ACTN</name>
<dbReference type="GO" id="GO:0005548">
    <property type="term" value="F:phospholipid transporter activity"/>
    <property type="evidence" value="ECO:0007669"/>
    <property type="project" value="TreeGrafter"/>
</dbReference>
<evidence type="ECO:0000256" key="1">
    <source>
        <dbReference type="SAM" id="MobiDB-lite"/>
    </source>
</evidence>
<feature type="transmembrane region" description="Helical" evidence="2">
    <location>
        <begin position="266"/>
        <end position="292"/>
    </location>
</feature>
<dbReference type="InterPro" id="IPR030802">
    <property type="entry name" value="Permease_MalE"/>
</dbReference>
<dbReference type="PANTHER" id="PTHR30188">
    <property type="entry name" value="ABC TRANSPORTER PERMEASE PROTEIN-RELATED"/>
    <property type="match status" value="1"/>
</dbReference>
<dbReference type="Proteomes" id="UP000186104">
    <property type="component" value="Chromosome"/>
</dbReference>
<evidence type="ECO:0000313" key="3">
    <source>
        <dbReference type="EMBL" id="ANI93256.1"/>
    </source>
</evidence>
<dbReference type="PANTHER" id="PTHR30188:SF4">
    <property type="entry name" value="PROTEIN TRIGALACTOSYLDIACYLGLYCEROL 1, CHLOROPLASTIC"/>
    <property type="match status" value="1"/>
</dbReference>
<keyword evidence="4" id="KW-1185">Reference proteome</keyword>
<organism evidence="3 4">
    <name type="scientific">Dietzia timorensis</name>
    <dbReference type="NCBI Taxonomy" id="499555"/>
    <lineage>
        <taxon>Bacteria</taxon>
        <taxon>Bacillati</taxon>
        <taxon>Actinomycetota</taxon>
        <taxon>Actinomycetes</taxon>
        <taxon>Mycobacteriales</taxon>
        <taxon>Dietziaceae</taxon>
        <taxon>Dietzia</taxon>
    </lineage>
</organism>
<reference evidence="3 4" key="1">
    <citation type="submission" date="2016-06" db="EMBL/GenBank/DDBJ databases">
        <title>Complete genome sequence of a saline-alkali tolerant type strain Dietzia timorensis ID05-A0528T.</title>
        <authorList>
            <person name="Wu X."/>
        </authorList>
    </citation>
    <scope>NUCLEOTIDE SEQUENCE [LARGE SCALE GENOMIC DNA]</scope>
    <source>
        <strain evidence="3 4">ID05-A0528</strain>
    </source>
</reference>
<dbReference type="EMBL" id="CP015961">
    <property type="protein sequence ID" value="ANI93256.1"/>
    <property type="molecule type" value="Genomic_DNA"/>
</dbReference>
<feature type="transmembrane region" description="Helical" evidence="2">
    <location>
        <begin position="81"/>
        <end position="104"/>
    </location>
</feature>
<keyword evidence="2" id="KW-0472">Membrane</keyword>
<dbReference type="Pfam" id="PF02405">
    <property type="entry name" value="MlaE"/>
    <property type="match status" value="1"/>
</dbReference>
<dbReference type="STRING" id="499555.BJL86_2492"/>
<keyword evidence="2" id="KW-1133">Transmembrane helix</keyword>
<protein>
    <submittedName>
        <fullName evidence="3">Putative ABC transporter permease protein</fullName>
    </submittedName>
</protein>
<dbReference type="AlphaFoldDB" id="A0A173LLY1"/>
<keyword evidence="2" id="KW-0812">Transmembrane</keyword>
<dbReference type="GO" id="GO:0043190">
    <property type="term" value="C:ATP-binding cassette (ABC) transporter complex"/>
    <property type="evidence" value="ECO:0007669"/>
    <property type="project" value="InterPro"/>
</dbReference>
<accession>A0A173LLY1</accession>
<evidence type="ECO:0000256" key="2">
    <source>
        <dbReference type="SAM" id="Phobius"/>
    </source>
</evidence>
<proteinExistence type="predicted"/>